<dbReference type="Proteomes" id="UP000479132">
    <property type="component" value="Unassembled WGS sequence"/>
</dbReference>
<sequence>MSRKYKFYDNKKVHFVSLATVGWVDLFTRRIYFEVITDSFSYCIKHKGLILNAWCIMTNHVHLIIRSEDKSLSGIMRDMKKFTSKELIKTIQEHPKESRKERLLRIFEQAGQENKNNSYYQLWQQHNHPIELSTNNMMNQRLDYLHMNPVKAGFVKRPQDWLFSSAKNYAGLQGLLNLELAL</sequence>
<dbReference type="SUPFAM" id="SSF143422">
    <property type="entry name" value="Transposase IS200-like"/>
    <property type="match status" value="1"/>
</dbReference>
<dbReference type="AlphaFoldDB" id="A0A6M1T6C0"/>
<evidence type="ECO:0000313" key="2">
    <source>
        <dbReference type="EMBL" id="NGP88845.1"/>
    </source>
</evidence>
<organism evidence="2 3">
    <name type="scientific">Fodinibius halophilus</name>
    <dbReference type="NCBI Taxonomy" id="1736908"/>
    <lineage>
        <taxon>Bacteria</taxon>
        <taxon>Pseudomonadati</taxon>
        <taxon>Balneolota</taxon>
        <taxon>Balneolia</taxon>
        <taxon>Balneolales</taxon>
        <taxon>Balneolaceae</taxon>
        <taxon>Fodinibius</taxon>
    </lineage>
</organism>
<dbReference type="InterPro" id="IPR052715">
    <property type="entry name" value="RAYT_transposase"/>
</dbReference>
<name>A0A6M1T6C0_9BACT</name>
<dbReference type="GO" id="GO:0006313">
    <property type="term" value="P:DNA transposition"/>
    <property type="evidence" value="ECO:0007669"/>
    <property type="project" value="InterPro"/>
</dbReference>
<dbReference type="Gene3D" id="3.30.70.1290">
    <property type="entry name" value="Transposase IS200-like"/>
    <property type="match status" value="1"/>
</dbReference>
<evidence type="ECO:0000313" key="3">
    <source>
        <dbReference type="Proteomes" id="UP000479132"/>
    </source>
</evidence>
<comment type="caution">
    <text evidence="2">The sequence shown here is derived from an EMBL/GenBank/DDBJ whole genome shotgun (WGS) entry which is preliminary data.</text>
</comment>
<gene>
    <name evidence="2" type="ORF">G3569_10790</name>
</gene>
<dbReference type="PANTHER" id="PTHR36966">
    <property type="entry name" value="REP-ASSOCIATED TYROSINE TRANSPOSASE"/>
    <property type="match status" value="1"/>
</dbReference>
<reference evidence="2 3" key="1">
    <citation type="submission" date="2020-02" db="EMBL/GenBank/DDBJ databases">
        <title>Aliifodinibius halophilus 2W32, complete genome.</title>
        <authorList>
            <person name="Li Y."/>
            <person name="Wu S."/>
        </authorList>
    </citation>
    <scope>NUCLEOTIDE SEQUENCE [LARGE SCALE GENOMIC DNA]</scope>
    <source>
        <strain evidence="2 3">2W32</strain>
    </source>
</reference>
<dbReference type="Pfam" id="PF01797">
    <property type="entry name" value="Y1_Tnp"/>
    <property type="match status" value="1"/>
</dbReference>
<dbReference type="PANTHER" id="PTHR36966:SF1">
    <property type="entry name" value="REP-ASSOCIATED TYROSINE TRANSPOSASE"/>
    <property type="match status" value="1"/>
</dbReference>
<feature type="domain" description="Transposase IS200-like" evidence="1">
    <location>
        <begin position="9"/>
        <end position="148"/>
    </location>
</feature>
<evidence type="ECO:0000259" key="1">
    <source>
        <dbReference type="SMART" id="SM01321"/>
    </source>
</evidence>
<accession>A0A6M1T6C0</accession>
<protein>
    <submittedName>
        <fullName evidence="2">Transposase</fullName>
    </submittedName>
</protein>
<dbReference type="NCBIfam" id="NF047646">
    <property type="entry name" value="REP_Tyr_transpos"/>
    <property type="match status" value="1"/>
</dbReference>
<dbReference type="RefSeq" id="WP_165268997.1">
    <property type="nucleotide sequence ID" value="NZ_JAALLS010000013.1"/>
</dbReference>
<dbReference type="SMART" id="SM01321">
    <property type="entry name" value="Y1_Tnp"/>
    <property type="match status" value="1"/>
</dbReference>
<dbReference type="InterPro" id="IPR036515">
    <property type="entry name" value="Transposase_17_sf"/>
</dbReference>
<dbReference type="GO" id="GO:0004803">
    <property type="term" value="F:transposase activity"/>
    <property type="evidence" value="ECO:0007669"/>
    <property type="project" value="InterPro"/>
</dbReference>
<proteinExistence type="predicted"/>
<dbReference type="EMBL" id="JAALLS010000013">
    <property type="protein sequence ID" value="NGP88845.1"/>
    <property type="molecule type" value="Genomic_DNA"/>
</dbReference>
<dbReference type="GO" id="GO:0043565">
    <property type="term" value="F:sequence-specific DNA binding"/>
    <property type="evidence" value="ECO:0007669"/>
    <property type="project" value="TreeGrafter"/>
</dbReference>
<dbReference type="InterPro" id="IPR002686">
    <property type="entry name" value="Transposase_17"/>
</dbReference>
<keyword evidence="3" id="KW-1185">Reference proteome</keyword>